<feature type="region of interest" description="Disordered" evidence="13">
    <location>
        <begin position="1"/>
        <end position="25"/>
    </location>
</feature>
<feature type="compositionally biased region" description="Basic and acidic residues" evidence="13">
    <location>
        <begin position="10"/>
        <end position="25"/>
    </location>
</feature>
<comment type="subcellular location">
    <subcellularLocation>
        <location evidence="1">Nucleus</location>
    </subcellularLocation>
</comment>
<dbReference type="PANTHER" id="PTHR12189">
    <property type="entry name" value="MRNA GUANINE-7- METHYLTRANSFERASE"/>
    <property type="match status" value="1"/>
</dbReference>
<keyword evidence="7 11" id="KW-0507">mRNA processing</keyword>
<gene>
    <name evidence="15 17 18" type="ORF">SRAE_2000047100</name>
</gene>
<dbReference type="InterPro" id="IPR029063">
    <property type="entry name" value="SAM-dependent_MTases_sf"/>
</dbReference>
<dbReference type="Gene3D" id="3.40.50.150">
    <property type="entry name" value="Vaccinia Virus protein VP39"/>
    <property type="match status" value="1"/>
</dbReference>
<keyword evidence="16" id="KW-1185">Reference proteome</keyword>
<evidence type="ECO:0000256" key="11">
    <source>
        <dbReference type="PIRSR" id="PIRSR028762-2"/>
    </source>
</evidence>
<evidence type="ECO:0000313" key="17">
    <source>
        <dbReference type="WBParaSite" id="SRAE_2000047100.1"/>
    </source>
</evidence>
<dbReference type="PROSITE" id="PS51562">
    <property type="entry name" value="RNA_CAP0_MT"/>
    <property type="match status" value="1"/>
</dbReference>
<evidence type="ECO:0000256" key="8">
    <source>
        <dbReference type="ARBA" id="ARBA00023242"/>
    </source>
</evidence>
<keyword evidence="12" id="KW-0175">Coiled coil</keyword>
<dbReference type="AlphaFoldDB" id="A0A090LE77"/>
<organism evidence="15">
    <name type="scientific">Strongyloides ratti</name>
    <name type="common">Parasitic roundworm</name>
    <dbReference type="NCBI Taxonomy" id="34506"/>
    <lineage>
        <taxon>Eukaryota</taxon>
        <taxon>Metazoa</taxon>
        <taxon>Ecdysozoa</taxon>
        <taxon>Nematoda</taxon>
        <taxon>Chromadorea</taxon>
        <taxon>Rhabditida</taxon>
        <taxon>Tylenchina</taxon>
        <taxon>Panagrolaimomorpha</taxon>
        <taxon>Strongyloidoidea</taxon>
        <taxon>Strongyloididae</taxon>
        <taxon>Strongyloides</taxon>
    </lineage>
</organism>
<dbReference type="SUPFAM" id="SSF53335">
    <property type="entry name" value="S-adenosyl-L-methionine-dependent methyltransferases"/>
    <property type="match status" value="1"/>
</dbReference>
<dbReference type="GO" id="GO:0004482">
    <property type="term" value="F:mRNA 5'-cap (guanine-N7-)-methyltransferase activity"/>
    <property type="evidence" value="ECO:0007669"/>
    <property type="project" value="UniProtKB-EC"/>
</dbReference>
<name>A0A090LE77_STRRB</name>
<feature type="binding site" evidence="10">
    <location>
        <position position="306"/>
    </location>
    <ligand>
        <name>S-adenosyl-L-methionine</name>
        <dbReference type="ChEBI" id="CHEBI:59789"/>
    </ligand>
</feature>
<evidence type="ECO:0000256" key="4">
    <source>
        <dbReference type="ARBA" id="ARBA00022679"/>
    </source>
</evidence>
<keyword evidence="8" id="KW-0539">Nucleus</keyword>
<keyword evidence="5" id="KW-0949">S-adenosyl-L-methionine</keyword>
<dbReference type="EC" id="2.1.1.56" evidence="2"/>
<dbReference type="GeneID" id="36378159"/>
<evidence type="ECO:0000256" key="6">
    <source>
        <dbReference type="ARBA" id="ARBA00022884"/>
    </source>
</evidence>
<dbReference type="CTD" id="36378159"/>
<dbReference type="InterPro" id="IPR019331">
    <property type="entry name" value="FAM192A/Fyv6_N"/>
</dbReference>
<evidence type="ECO:0000256" key="12">
    <source>
        <dbReference type="SAM" id="Coils"/>
    </source>
</evidence>
<dbReference type="CDD" id="cd02440">
    <property type="entry name" value="AdoMet_MTases"/>
    <property type="match status" value="1"/>
</dbReference>
<feature type="site" description="mRNA cap binding" evidence="11">
    <location>
        <position position="252"/>
    </location>
</feature>
<dbReference type="WormBase" id="SRAE_2000047100">
    <property type="protein sequence ID" value="SRP03247"/>
    <property type="gene ID" value="WBGene00260665"/>
</dbReference>
<evidence type="ECO:0000256" key="2">
    <source>
        <dbReference type="ARBA" id="ARBA00011926"/>
    </source>
</evidence>
<feature type="binding site" evidence="10">
    <location>
        <position position="224"/>
    </location>
    <ligand>
        <name>S-adenosyl-L-methionine</name>
        <dbReference type="ChEBI" id="CHEBI:59789"/>
    </ligand>
</feature>
<dbReference type="InterPro" id="IPR039753">
    <property type="entry name" value="RG7MT1"/>
</dbReference>
<feature type="site" description="mRNA cap binding" evidence="11">
    <location>
        <position position="332"/>
    </location>
</feature>
<feature type="domain" description="MRNA cap 0 methyltransferase" evidence="14">
    <location>
        <begin position="211"/>
        <end position="535"/>
    </location>
</feature>
<feature type="site" description="mRNA cap binding" evidence="11">
    <location>
        <position position="258"/>
    </location>
</feature>
<reference evidence="17" key="2">
    <citation type="submission" date="2020-12" db="UniProtKB">
        <authorList>
            <consortium name="WormBaseParasite"/>
        </authorList>
    </citation>
    <scope>IDENTIFICATION</scope>
</reference>
<keyword evidence="6" id="KW-0694">RNA-binding</keyword>
<evidence type="ECO:0000256" key="1">
    <source>
        <dbReference type="ARBA" id="ARBA00004123"/>
    </source>
</evidence>
<evidence type="ECO:0000313" key="18">
    <source>
        <dbReference type="WormBase" id="SRAE_2000047100"/>
    </source>
</evidence>
<evidence type="ECO:0000256" key="3">
    <source>
        <dbReference type="ARBA" id="ARBA00022603"/>
    </source>
</evidence>
<accession>A0A090LE77</accession>
<feature type="binding site" evidence="11">
    <location>
        <begin position="220"/>
        <end position="221"/>
    </location>
    <ligand>
        <name>mRNA</name>
        <dbReference type="ChEBI" id="CHEBI:33699"/>
    </ligand>
</feature>
<keyword evidence="7 11" id="KW-0506">mRNA capping</keyword>
<comment type="catalytic activity">
    <reaction evidence="9">
        <text>a 5'-end (5'-triphosphoguanosine)-ribonucleoside in mRNA + S-adenosyl-L-methionine = a 5'-end (N(7)-methyl 5'-triphosphoguanosine)-ribonucleoside in mRNA + S-adenosyl-L-homocysteine</text>
        <dbReference type="Rhea" id="RHEA:67008"/>
        <dbReference type="Rhea" id="RHEA-COMP:17166"/>
        <dbReference type="Rhea" id="RHEA-COMP:17167"/>
        <dbReference type="ChEBI" id="CHEBI:57856"/>
        <dbReference type="ChEBI" id="CHEBI:59789"/>
        <dbReference type="ChEBI" id="CHEBI:156461"/>
        <dbReference type="ChEBI" id="CHEBI:167617"/>
        <dbReference type="EC" id="2.1.1.56"/>
    </reaction>
</comment>
<keyword evidence="4 15" id="KW-0808">Transferase</keyword>
<feature type="coiled-coil region" evidence="12">
    <location>
        <begin position="28"/>
        <end position="83"/>
    </location>
</feature>
<feature type="binding site" evidence="10">
    <location>
        <position position="328"/>
    </location>
    <ligand>
        <name>S-adenosyl-L-methionine</name>
        <dbReference type="ChEBI" id="CHEBI:59789"/>
    </ligand>
</feature>
<evidence type="ECO:0000256" key="13">
    <source>
        <dbReference type="SAM" id="MobiDB-lite"/>
    </source>
</evidence>
<evidence type="ECO:0000259" key="14">
    <source>
        <dbReference type="PROSITE" id="PS51562"/>
    </source>
</evidence>
<feature type="binding site" evidence="10">
    <location>
        <position position="333"/>
    </location>
    <ligand>
        <name>S-adenosyl-L-methionine</name>
        <dbReference type="ChEBI" id="CHEBI:59789"/>
    </ligand>
</feature>
<dbReference type="STRING" id="34506.A0A090LE77"/>
<reference evidence="15 16" key="1">
    <citation type="submission" date="2014-09" db="EMBL/GenBank/DDBJ databases">
        <authorList>
            <person name="Martin A.A."/>
        </authorList>
    </citation>
    <scope>NUCLEOTIDE SEQUENCE</scope>
    <source>
        <strain evidence="16">ED321</strain>
        <strain evidence="15">ED321 Heterogonic</strain>
    </source>
</reference>
<evidence type="ECO:0000256" key="5">
    <source>
        <dbReference type="ARBA" id="ARBA00022691"/>
    </source>
</evidence>
<evidence type="ECO:0000313" key="16">
    <source>
        <dbReference type="Proteomes" id="UP000035682"/>
    </source>
</evidence>
<dbReference type="GO" id="GO:0003723">
    <property type="term" value="F:RNA binding"/>
    <property type="evidence" value="ECO:0007669"/>
    <property type="project" value="UniProtKB-KW"/>
</dbReference>
<feature type="binding site" evidence="10">
    <location>
        <position position="271"/>
    </location>
    <ligand>
        <name>S-adenosyl-L-methionine</name>
        <dbReference type="ChEBI" id="CHEBI:59789"/>
    </ligand>
</feature>
<dbReference type="RefSeq" id="XP_024504995.1">
    <property type="nucleotide sequence ID" value="XM_024651304.1"/>
</dbReference>
<proteinExistence type="predicted"/>
<evidence type="ECO:0000256" key="9">
    <source>
        <dbReference type="ARBA" id="ARBA00044712"/>
    </source>
</evidence>
<dbReference type="WBParaSite" id="SRAE_2000047100.1">
    <property type="protein sequence ID" value="SRAE_2000047100.1"/>
    <property type="gene ID" value="WBGene00260665"/>
</dbReference>
<evidence type="ECO:0000256" key="7">
    <source>
        <dbReference type="ARBA" id="ARBA00023042"/>
    </source>
</evidence>
<dbReference type="OrthoDB" id="10248867at2759"/>
<dbReference type="GO" id="GO:0005634">
    <property type="term" value="C:nucleus"/>
    <property type="evidence" value="ECO:0007669"/>
    <property type="project" value="UniProtKB-SubCell"/>
</dbReference>
<feature type="site" description="mRNA cap binding" evidence="11">
    <location>
        <position position="527"/>
    </location>
</feature>
<dbReference type="EMBL" id="LN609529">
    <property type="protein sequence ID" value="CEF65795.1"/>
    <property type="molecule type" value="Genomic_DNA"/>
</dbReference>
<dbReference type="PANTHER" id="PTHR12189:SF2">
    <property type="entry name" value="MRNA CAP GUANINE-N7 METHYLTRANSFERASE"/>
    <property type="match status" value="1"/>
</dbReference>
<dbReference type="Pfam" id="PF03291">
    <property type="entry name" value="mRNA_G-N7_MeTrfase"/>
    <property type="match status" value="1"/>
</dbReference>
<feature type="site" description="mRNA cap binding" evidence="11">
    <location>
        <position position="430"/>
    </location>
</feature>
<evidence type="ECO:0000313" key="15">
    <source>
        <dbReference type="EMBL" id="CEF65795.1"/>
    </source>
</evidence>
<dbReference type="InterPro" id="IPR004971">
    <property type="entry name" value="mRNA_G-N7_MeTrfase_dom"/>
</dbReference>
<protein>
    <recommendedName>
        <fullName evidence="2">mRNA (guanine-N(7))-methyltransferase</fullName>
        <ecNumber evidence="2">2.1.1.56</ecNumber>
    </recommendedName>
</protein>
<sequence>MSSGFVKAGKTLENDNSDKEVVDSRPLFERLREAKEKAQEEKDKTDKLVNSLSVVTEEDDEFYDELNRKTYLLKKQKKDAEKDIINKIKIKEAKEQVGGINIDIPDDIDEEDEISEGKKVLTSMKMSSQAQLLGNILKRKSKDDSPIERKKVDSKIVDYESSVLFAIFLNKYLIINCHSKNFFGFFAPNCFGISIKINCVKEVGLNERDKSAIYYLRNFNNFIKSCLIQEFITKLKNDGNYNGQILDLCCGKGGDLLKWKKGFAKKVVMTDIAEISLEHCGNRYSELVAKQNPNFPLFDVEIIHADSTVTRLDEYIKEGKPFDICSCQFSLHYAFESERKARQMLQNATENIKEGGYFIGTIPNANLLISLLKKNKSIYFKNKVCNLSYLGVEGKNQTEEERLAAIMDSNIPLFGAKIDWQLDNLVNCPEYLVHIPLLVKMLEEFNMELVYCKRFDEAMYHFMETIPDAERLLEIIKALEKYPCRSYETQLHETFEYEAAEKAYKKQGSRSFFGTMSKCEWEVMSLYMTFAFRKKST</sequence>
<keyword evidence="3 15" id="KW-0489">Methyltransferase</keyword>
<evidence type="ECO:0000256" key="10">
    <source>
        <dbReference type="PIRSR" id="PIRSR028762-1"/>
    </source>
</evidence>
<feature type="binding site" evidence="10">
    <location>
        <position position="249"/>
    </location>
    <ligand>
        <name>S-adenosyl-L-methionine</name>
        <dbReference type="ChEBI" id="CHEBI:59789"/>
    </ligand>
</feature>
<dbReference type="Pfam" id="PF10187">
    <property type="entry name" value="FAM192A_Fyv6_N"/>
    <property type="match status" value="1"/>
</dbReference>
<dbReference type="Proteomes" id="UP000035682">
    <property type="component" value="Unplaced"/>
</dbReference>
<feature type="site" description="mRNA cap binding" evidence="11">
    <location>
        <position position="283"/>
    </location>
</feature>